<evidence type="ECO:0000313" key="3">
    <source>
        <dbReference type="Proteomes" id="UP001590951"/>
    </source>
</evidence>
<organism evidence="2 3">
    <name type="scientific">Lepraria finkii</name>
    <dbReference type="NCBI Taxonomy" id="1340010"/>
    <lineage>
        <taxon>Eukaryota</taxon>
        <taxon>Fungi</taxon>
        <taxon>Dikarya</taxon>
        <taxon>Ascomycota</taxon>
        <taxon>Pezizomycotina</taxon>
        <taxon>Lecanoromycetes</taxon>
        <taxon>OSLEUM clade</taxon>
        <taxon>Lecanoromycetidae</taxon>
        <taxon>Lecanorales</taxon>
        <taxon>Lecanorineae</taxon>
        <taxon>Stereocaulaceae</taxon>
        <taxon>Lepraria</taxon>
    </lineage>
</organism>
<name>A0ABR4BIZ9_9LECA</name>
<comment type="caution">
    <text evidence="2">The sequence shown here is derived from an EMBL/GenBank/DDBJ whole genome shotgun (WGS) entry which is preliminary data.</text>
</comment>
<dbReference type="Proteomes" id="UP001590951">
    <property type="component" value="Unassembled WGS sequence"/>
</dbReference>
<dbReference type="EMBL" id="JBHFEH010000007">
    <property type="protein sequence ID" value="KAL2056791.1"/>
    <property type="molecule type" value="Genomic_DNA"/>
</dbReference>
<sequence>MACVQARSRMLPQAFHAAAGPRRSSRSLSRDHSPNQGLNQSSDEPNVDSACNWPILGTPNARPSPKTDAASRVWISTSVAETATDILSLYELDLRYRCAFRMKDGEKLVQDPDHTK</sequence>
<evidence type="ECO:0000313" key="2">
    <source>
        <dbReference type="EMBL" id="KAL2056791.1"/>
    </source>
</evidence>
<reference evidence="2 3" key="1">
    <citation type="submission" date="2024-09" db="EMBL/GenBank/DDBJ databases">
        <title>Rethinking Asexuality: The Enigmatic Case of Functional Sexual Genes in Lepraria (Stereocaulaceae).</title>
        <authorList>
            <person name="Doellman M."/>
            <person name="Sun Y."/>
            <person name="Barcenas-Pena A."/>
            <person name="Lumbsch H.T."/>
            <person name="Grewe F."/>
        </authorList>
    </citation>
    <scope>NUCLEOTIDE SEQUENCE [LARGE SCALE GENOMIC DNA]</scope>
    <source>
        <strain evidence="2 3">Grewe 0041</strain>
    </source>
</reference>
<accession>A0ABR4BIZ9</accession>
<evidence type="ECO:0000256" key="1">
    <source>
        <dbReference type="SAM" id="MobiDB-lite"/>
    </source>
</evidence>
<feature type="compositionally biased region" description="Polar residues" evidence="1">
    <location>
        <begin position="34"/>
        <end position="44"/>
    </location>
</feature>
<feature type="region of interest" description="Disordered" evidence="1">
    <location>
        <begin position="14"/>
        <end position="71"/>
    </location>
</feature>
<proteinExistence type="predicted"/>
<keyword evidence="3" id="KW-1185">Reference proteome</keyword>
<gene>
    <name evidence="2" type="ORF">ABVK25_003186</name>
</gene>
<protein>
    <submittedName>
        <fullName evidence="2">Uncharacterized protein</fullName>
    </submittedName>
</protein>